<reference evidence="3 4" key="1">
    <citation type="journal article" date="2018" name="Evol. Lett.">
        <title>Horizontal gene cluster transfer increased hallucinogenic mushroom diversity.</title>
        <authorList>
            <person name="Reynolds H.T."/>
            <person name="Vijayakumar V."/>
            <person name="Gluck-Thaler E."/>
            <person name="Korotkin H.B."/>
            <person name="Matheny P.B."/>
            <person name="Slot J.C."/>
        </authorList>
    </citation>
    <scope>NUCLEOTIDE SEQUENCE [LARGE SCALE GENOMIC DNA]</scope>
    <source>
        <strain evidence="3 4">2629</strain>
    </source>
</reference>
<sequence length="276" mass="29769">MFALERRILGGTSSSDLIASTNGSAQSTGNIIPQAFFQFRASAMRLSPTNASDAIVNLTISTPESTLWVTYDSSFGPFKVLKLRPNETSLLAITYLSDNIPGALFEIESIELTVEANATISSFLPTPTLPPSASLPTFILPSNHPINSTALPSSSGTNLPSRKAFVAMAVGITVGLGLGLTAVALLFFVIWKRRRRRNTLSDENFGPPETRMAESRSEWRDGTDGTISPHWSWRRVGLGSVANRGQVSPVPSVGRTAGRWIGNHFVNGRPRERSGP</sequence>
<dbReference type="STRING" id="181874.A0A409V921"/>
<proteinExistence type="predicted"/>
<evidence type="ECO:0008006" key="5">
    <source>
        <dbReference type="Google" id="ProtNLM"/>
    </source>
</evidence>
<evidence type="ECO:0000256" key="1">
    <source>
        <dbReference type="SAM" id="MobiDB-lite"/>
    </source>
</evidence>
<evidence type="ECO:0000313" key="3">
    <source>
        <dbReference type="EMBL" id="PPQ63126.1"/>
    </source>
</evidence>
<dbReference type="OrthoDB" id="3267422at2759"/>
<keyword evidence="2" id="KW-0812">Transmembrane</keyword>
<feature type="transmembrane region" description="Helical" evidence="2">
    <location>
        <begin position="164"/>
        <end position="191"/>
    </location>
</feature>
<dbReference type="AlphaFoldDB" id="A0A409V921"/>
<organism evidence="3 4">
    <name type="scientific">Panaeolus cyanescens</name>
    <dbReference type="NCBI Taxonomy" id="181874"/>
    <lineage>
        <taxon>Eukaryota</taxon>
        <taxon>Fungi</taxon>
        <taxon>Dikarya</taxon>
        <taxon>Basidiomycota</taxon>
        <taxon>Agaricomycotina</taxon>
        <taxon>Agaricomycetes</taxon>
        <taxon>Agaricomycetidae</taxon>
        <taxon>Agaricales</taxon>
        <taxon>Agaricineae</taxon>
        <taxon>Galeropsidaceae</taxon>
        <taxon>Panaeolus</taxon>
    </lineage>
</organism>
<name>A0A409V921_9AGAR</name>
<protein>
    <recommendedName>
        <fullName evidence="5">Mid2 domain-containing protein</fullName>
    </recommendedName>
</protein>
<keyword evidence="2" id="KW-0472">Membrane</keyword>
<dbReference type="EMBL" id="NHTK01006131">
    <property type="protein sequence ID" value="PPQ63126.1"/>
    <property type="molecule type" value="Genomic_DNA"/>
</dbReference>
<dbReference type="InParanoid" id="A0A409V921"/>
<evidence type="ECO:0000256" key="2">
    <source>
        <dbReference type="SAM" id="Phobius"/>
    </source>
</evidence>
<accession>A0A409V921</accession>
<feature type="region of interest" description="Disordered" evidence="1">
    <location>
        <begin position="200"/>
        <end position="224"/>
    </location>
</feature>
<feature type="compositionally biased region" description="Basic and acidic residues" evidence="1">
    <location>
        <begin position="211"/>
        <end position="223"/>
    </location>
</feature>
<keyword evidence="4" id="KW-1185">Reference proteome</keyword>
<gene>
    <name evidence="3" type="ORF">CVT24_005837</name>
</gene>
<keyword evidence="2" id="KW-1133">Transmembrane helix</keyword>
<dbReference type="Proteomes" id="UP000284842">
    <property type="component" value="Unassembled WGS sequence"/>
</dbReference>
<evidence type="ECO:0000313" key="4">
    <source>
        <dbReference type="Proteomes" id="UP000284842"/>
    </source>
</evidence>
<comment type="caution">
    <text evidence="3">The sequence shown here is derived from an EMBL/GenBank/DDBJ whole genome shotgun (WGS) entry which is preliminary data.</text>
</comment>